<sequence length="333" mass="37352">MRMETFLLDLKEQAEATRWCYISLSRKVLPNLRLHADRYFDAGALRGVAYSGVDGCGMEAAAKHLDSSVVNHIVSIIDRDDDRPVWFCTWGGGNTLAAAVVKVKKERTAAEANALVATIRGYEIGIQDEGFAYIAHEFPDAKLISAKLLWRGISCTTPKFNKWPETRGGNDEMFDAEWVQRNVQAGHGPLGEQYLPAEYLHEGDTPSFSYLIPNGLHFPEHVDFGGWGGRFAPKRQLNVRTGTGNETVDPLLDQQRDYAVFSDTKDSWTYNGKTYGNEFCTIFRWREAFQNDFAARMDWCVKPYDQANHNPVAIVNGDKTRGLIEVKASAGTE</sequence>
<evidence type="ECO:0000313" key="2">
    <source>
        <dbReference type="EMBL" id="MCM2370148.1"/>
    </source>
</evidence>
<comment type="caution">
    <text evidence="2">The sequence shown here is derived from an EMBL/GenBank/DDBJ whole genome shotgun (WGS) entry which is preliminary data.</text>
</comment>
<gene>
    <name evidence="2" type="ORF">NB063_05860</name>
</gene>
<reference evidence="2 3" key="1">
    <citation type="journal article" date="2022" name="Syst. Appl. Microbiol.">
        <title>Rhodopirellula aestuarii sp. nov., a novel member of the genus Rhodopirellula isolated from brackish sediments collected in the Tagus River estuary, Portugal.</title>
        <authorList>
            <person name="Vitorino I.R."/>
            <person name="Klimek D."/>
            <person name="Calusinska M."/>
            <person name="Lobo-da-Cunha A."/>
            <person name="Vasconcelos V."/>
            <person name="Lage O.M."/>
        </authorList>
    </citation>
    <scope>NUCLEOTIDE SEQUENCE [LARGE SCALE GENOMIC DNA]</scope>
    <source>
        <strain evidence="2 3">ICT_H3.1</strain>
    </source>
</reference>
<evidence type="ECO:0000313" key="3">
    <source>
        <dbReference type="Proteomes" id="UP001202961"/>
    </source>
</evidence>
<dbReference type="Proteomes" id="UP001202961">
    <property type="component" value="Unassembled WGS sequence"/>
</dbReference>
<accession>A0ABT0U0Y4</accession>
<dbReference type="RefSeq" id="WP_250927820.1">
    <property type="nucleotide sequence ID" value="NZ_JAMQBK010000017.1"/>
</dbReference>
<name>A0ABT0U0Y4_9BACT</name>
<organism evidence="2 3">
    <name type="scientific">Aporhodopirellula aestuarii</name>
    <dbReference type="NCBI Taxonomy" id="2950107"/>
    <lineage>
        <taxon>Bacteria</taxon>
        <taxon>Pseudomonadati</taxon>
        <taxon>Planctomycetota</taxon>
        <taxon>Planctomycetia</taxon>
        <taxon>Pirellulales</taxon>
        <taxon>Pirellulaceae</taxon>
        <taxon>Aporhodopirellula</taxon>
    </lineage>
</organism>
<proteinExistence type="predicted"/>
<dbReference type="InterPro" id="IPR011483">
    <property type="entry name" value="Sde182_NH-like"/>
</dbReference>
<dbReference type="InterPro" id="IPR036452">
    <property type="entry name" value="Ribo_hydro-like"/>
</dbReference>
<protein>
    <submittedName>
        <fullName evidence="2">DUF1593 domain-containing protein</fullName>
    </submittedName>
</protein>
<keyword evidence="3" id="KW-1185">Reference proteome</keyword>
<feature type="domain" description="Cellulose-binding Sde182 nucleoside hydrolase-like" evidence="1">
    <location>
        <begin position="24"/>
        <end position="231"/>
    </location>
</feature>
<dbReference type="EMBL" id="JAMQBK010000017">
    <property type="protein sequence ID" value="MCM2370148.1"/>
    <property type="molecule type" value="Genomic_DNA"/>
</dbReference>
<dbReference type="Gene3D" id="3.90.245.10">
    <property type="entry name" value="Ribonucleoside hydrolase-like"/>
    <property type="match status" value="1"/>
</dbReference>
<evidence type="ECO:0000259" key="1">
    <source>
        <dbReference type="Pfam" id="PF07632"/>
    </source>
</evidence>
<dbReference type="Pfam" id="PF07632">
    <property type="entry name" value="Sde182_NH-like"/>
    <property type="match status" value="1"/>
</dbReference>